<dbReference type="AlphaFoldDB" id="A0A6J4VT43"/>
<protein>
    <submittedName>
        <fullName evidence="1">Uncharacterized protein</fullName>
    </submittedName>
</protein>
<sequence length="75" mass="8325">MNFDAEGVELGESCPQCESSDTVTYMFAEGFSELECRRCGYTSEASDIADLARFRGDLKERGAERPPIPIKKLEA</sequence>
<gene>
    <name evidence="1" type="ORF">AVDCRST_MAG86-4008</name>
</gene>
<evidence type="ECO:0000313" key="1">
    <source>
        <dbReference type="EMBL" id="CAA9587329.1"/>
    </source>
</evidence>
<dbReference type="EMBL" id="CADCWP010000336">
    <property type="protein sequence ID" value="CAA9587329.1"/>
    <property type="molecule type" value="Genomic_DNA"/>
</dbReference>
<proteinExistence type="predicted"/>
<name>A0A6J4VT43_9DEIN</name>
<accession>A0A6J4VT43</accession>
<organism evidence="1">
    <name type="scientific">uncultured Truepera sp</name>
    <dbReference type="NCBI Taxonomy" id="543023"/>
    <lineage>
        <taxon>Bacteria</taxon>
        <taxon>Thermotogati</taxon>
        <taxon>Deinococcota</taxon>
        <taxon>Deinococci</taxon>
        <taxon>Trueperales</taxon>
        <taxon>Trueperaceae</taxon>
        <taxon>Truepera</taxon>
        <taxon>environmental samples</taxon>
    </lineage>
</organism>
<reference evidence="1" key="1">
    <citation type="submission" date="2020-02" db="EMBL/GenBank/DDBJ databases">
        <authorList>
            <person name="Meier V. D."/>
        </authorList>
    </citation>
    <scope>NUCLEOTIDE SEQUENCE</scope>
    <source>
        <strain evidence="1">AVDCRST_MAG86</strain>
    </source>
</reference>